<dbReference type="SMART" id="SM00135">
    <property type="entry name" value="LY"/>
    <property type="match status" value="4"/>
</dbReference>
<sequence>MSINKVTIIGSGAIGCSWAALFLANGLQVTAFDINPQAENLLRSLVSEALPTLERMGQLKNKDAKASDVVFTTDLKEALKNTDFVQENGPERLDFKRNLFNDIIPNIRRDTIIATSSSGLTCSSIQEGVKSHPERCVVGHPFNPPHMIPLVEIVGGDKTSEETISRTMAFYEGMGKKAVHVKKEVVGHIANRLQAAVVRECLHLLSEDVCNMSDIDTAMSYGPGLRWGVMGPGSLLHLGGGPGGIQHLADHLLGPLTTWWAPKDPVVDDELKKKFVEGTLSEINGRTYEAMAKQRDEELVALLNVRREWDSYAEKQKSHFFSEPCCSCSNLNRRHGVQRVSSASLYLAHFHSQLVHDFQSTMLHERRLYILDTDLTRWASRRGRIISTRIDGSDPRVVVDNIIELPDGIVVDRERNHMYVTMMGVSGFKANDGSIIRYNLDGSDPTTIVPPGATFTPKQVTIARQSKKLYWSDREGLRVMRCNLDGSDIEVLVQTGNTEEDRKDLSRWCVGIAVDEENGYFYWTQKGPSKGKVGRIFRARIDGPKQEYPNSRKERELLFEGLPEPIDLELDVKSQLLYWTDRGDPPTGNSLNRAYVGKTPATSGGRSSVGEVLAVRLHETIGLALDIQHEVAYVTDLAGGVYKIGIGKENTKEVLFAELGDITGIALV</sequence>
<accession>A0ABR1NLB0</accession>
<keyword evidence="5" id="KW-1185">Reference proteome</keyword>
<dbReference type="InterPro" id="IPR013328">
    <property type="entry name" value="6PGD_dom2"/>
</dbReference>
<dbReference type="SUPFAM" id="SSF48179">
    <property type="entry name" value="6-phosphogluconate dehydrogenase C-terminal domain-like"/>
    <property type="match status" value="1"/>
</dbReference>
<name>A0ABR1NLB0_9PEZI</name>
<dbReference type="Proteomes" id="UP001367316">
    <property type="component" value="Unassembled WGS sequence"/>
</dbReference>
<dbReference type="EMBL" id="JBBPBF010000001">
    <property type="protein sequence ID" value="KAK7615266.1"/>
    <property type="molecule type" value="Genomic_DNA"/>
</dbReference>
<evidence type="ECO:0000259" key="3">
    <source>
        <dbReference type="Pfam" id="PF02737"/>
    </source>
</evidence>
<dbReference type="Gene3D" id="1.10.1040.10">
    <property type="entry name" value="N-(1-d-carboxylethyl)-l-norvaline Dehydrogenase, domain 2"/>
    <property type="match status" value="1"/>
</dbReference>
<protein>
    <recommendedName>
        <fullName evidence="6">3-hydroxyacyl-CoA dehydrogenase</fullName>
    </recommendedName>
</protein>
<reference evidence="4 5" key="1">
    <citation type="submission" date="2024-04" db="EMBL/GenBank/DDBJ databases">
        <title>Phyllosticta paracitricarpa is synonymous to the EU quarantine fungus P. citricarpa based on phylogenomic analyses.</title>
        <authorList>
            <consortium name="Lawrence Berkeley National Laboratory"/>
            <person name="Van ingen-buijs V.A."/>
            <person name="Van westerhoven A.C."/>
            <person name="Haridas S."/>
            <person name="Skiadas P."/>
            <person name="Martin F."/>
            <person name="Groenewald J.Z."/>
            <person name="Crous P.W."/>
            <person name="Seidl M.F."/>
        </authorList>
    </citation>
    <scope>NUCLEOTIDE SEQUENCE [LARGE SCALE GENOMIC DNA]</scope>
    <source>
        <strain evidence="4 5">CBS 141358</strain>
    </source>
</reference>
<comment type="caution">
    <text evidence="4">The sequence shown here is derived from an EMBL/GenBank/DDBJ whole genome shotgun (WGS) entry which is preliminary data.</text>
</comment>
<feature type="domain" description="3-hydroxyacyl-CoA dehydrogenase C-terminal" evidence="2">
    <location>
        <begin position="187"/>
        <end position="252"/>
    </location>
</feature>
<dbReference type="InterPro" id="IPR006108">
    <property type="entry name" value="3HC_DH_C"/>
</dbReference>
<dbReference type="Gene3D" id="2.120.10.30">
    <property type="entry name" value="TolB, C-terminal domain"/>
    <property type="match status" value="2"/>
</dbReference>
<keyword evidence="1" id="KW-0560">Oxidoreductase</keyword>
<dbReference type="Pfam" id="PF02737">
    <property type="entry name" value="3HCDH_N"/>
    <property type="match status" value="1"/>
</dbReference>
<proteinExistence type="predicted"/>
<evidence type="ECO:0008006" key="6">
    <source>
        <dbReference type="Google" id="ProtNLM"/>
    </source>
</evidence>
<dbReference type="InterPro" id="IPR000033">
    <property type="entry name" value="LDLR_classB_rpt"/>
</dbReference>
<dbReference type="PANTHER" id="PTHR48075:SF5">
    <property type="entry name" value="3-HYDROXYBUTYRYL-COA DEHYDROGENASE"/>
    <property type="match status" value="1"/>
</dbReference>
<dbReference type="InterPro" id="IPR006176">
    <property type="entry name" value="3-OHacyl-CoA_DH_NAD-bd"/>
</dbReference>
<dbReference type="SUPFAM" id="SSF63825">
    <property type="entry name" value="YWTD domain"/>
    <property type="match status" value="1"/>
</dbReference>
<gene>
    <name evidence="4" type="ORF">JOL62DRAFT_493743</name>
</gene>
<dbReference type="InterPro" id="IPR036291">
    <property type="entry name" value="NAD(P)-bd_dom_sf"/>
</dbReference>
<organism evidence="4 5">
    <name type="scientific">Phyllosticta paracitricarpa</name>
    <dbReference type="NCBI Taxonomy" id="2016321"/>
    <lineage>
        <taxon>Eukaryota</taxon>
        <taxon>Fungi</taxon>
        <taxon>Dikarya</taxon>
        <taxon>Ascomycota</taxon>
        <taxon>Pezizomycotina</taxon>
        <taxon>Dothideomycetes</taxon>
        <taxon>Dothideomycetes incertae sedis</taxon>
        <taxon>Botryosphaeriales</taxon>
        <taxon>Phyllostictaceae</taxon>
        <taxon>Phyllosticta</taxon>
    </lineage>
</organism>
<evidence type="ECO:0000313" key="5">
    <source>
        <dbReference type="Proteomes" id="UP001367316"/>
    </source>
</evidence>
<dbReference type="SUPFAM" id="SSF51735">
    <property type="entry name" value="NAD(P)-binding Rossmann-fold domains"/>
    <property type="match status" value="1"/>
</dbReference>
<feature type="domain" description="3-hydroxyacyl-CoA dehydrogenase NAD binding" evidence="3">
    <location>
        <begin position="5"/>
        <end position="183"/>
    </location>
</feature>
<evidence type="ECO:0000313" key="4">
    <source>
        <dbReference type="EMBL" id="KAK7615266.1"/>
    </source>
</evidence>
<evidence type="ECO:0000259" key="2">
    <source>
        <dbReference type="Pfam" id="PF00725"/>
    </source>
</evidence>
<dbReference type="PANTHER" id="PTHR48075">
    <property type="entry name" value="3-HYDROXYACYL-COA DEHYDROGENASE FAMILY PROTEIN"/>
    <property type="match status" value="1"/>
</dbReference>
<dbReference type="InterPro" id="IPR011042">
    <property type="entry name" value="6-blade_b-propeller_TolB-like"/>
</dbReference>
<dbReference type="InterPro" id="IPR008927">
    <property type="entry name" value="6-PGluconate_DH-like_C_sf"/>
</dbReference>
<dbReference type="Pfam" id="PF00725">
    <property type="entry name" value="3HCDH"/>
    <property type="match status" value="1"/>
</dbReference>
<dbReference type="Gene3D" id="3.40.50.720">
    <property type="entry name" value="NAD(P)-binding Rossmann-like Domain"/>
    <property type="match status" value="1"/>
</dbReference>
<dbReference type="PROSITE" id="PS51257">
    <property type="entry name" value="PROKAR_LIPOPROTEIN"/>
    <property type="match status" value="1"/>
</dbReference>
<evidence type="ECO:0000256" key="1">
    <source>
        <dbReference type="ARBA" id="ARBA00023002"/>
    </source>
</evidence>